<dbReference type="EMBL" id="JAPDGR010000662">
    <property type="protein sequence ID" value="KAJ2988332.1"/>
    <property type="molecule type" value="Genomic_DNA"/>
</dbReference>
<keyword evidence="2" id="KW-1185">Reference proteome</keyword>
<gene>
    <name evidence="1" type="ORF">NUW58_g4032</name>
</gene>
<accession>A0ACC1P9Q2</accession>
<protein>
    <submittedName>
        <fullName evidence="1">Uncharacterized protein</fullName>
    </submittedName>
</protein>
<evidence type="ECO:0000313" key="1">
    <source>
        <dbReference type="EMBL" id="KAJ2988332.1"/>
    </source>
</evidence>
<reference evidence="1" key="1">
    <citation type="submission" date="2022-10" db="EMBL/GenBank/DDBJ databases">
        <title>Genome Sequence of Xylaria curta.</title>
        <authorList>
            <person name="Buettner E."/>
        </authorList>
    </citation>
    <scope>NUCLEOTIDE SEQUENCE</scope>
    <source>
        <strain evidence="1">Babe10</strain>
    </source>
</reference>
<organism evidence="1 2">
    <name type="scientific">Xylaria curta</name>
    <dbReference type="NCBI Taxonomy" id="42375"/>
    <lineage>
        <taxon>Eukaryota</taxon>
        <taxon>Fungi</taxon>
        <taxon>Dikarya</taxon>
        <taxon>Ascomycota</taxon>
        <taxon>Pezizomycotina</taxon>
        <taxon>Sordariomycetes</taxon>
        <taxon>Xylariomycetidae</taxon>
        <taxon>Xylariales</taxon>
        <taxon>Xylariaceae</taxon>
        <taxon>Xylaria</taxon>
    </lineage>
</organism>
<name>A0ACC1P9Q2_9PEZI</name>
<proteinExistence type="predicted"/>
<sequence length="367" mass="40246">MSSPLPSPEYIAENSKGGTLATITVVATLATLFVFLRFGVQLRRRIRFALDDWLPFIWGLYAVCAFGCGFDDLGRHITVLGEAGIQAIITIELYFFVADYLYATALATAKLSILAMYYRVFPTRFMKFSTVLLGSIVVVWWLTCIFLSAFGCNPIQKAWDPFVPGSCLDHHMVFLIKAVPNFSLDFLIFPLPILEIMKLRMRPPQKIALGGAFLIGALAAVSSIVRLVLIAGLANQNADITYTLPKIIVWTVVEPSVGIISACLPRLRPLLTMIASWAGSTRVRSKEENKKAQDIEIITFGQNQQKKTPSDTAPLNTFDSSKTVVENSTGGLHGPTSRANDTGNVLFQGSHSTVSSDIEGGMSRSRD</sequence>
<evidence type="ECO:0000313" key="2">
    <source>
        <dbReference type="Proteomes" id="UP001143856"/>
    </source>
</evidence>
<dbReference type="Proteomes" id="UP001143856">
    <property type="component" value="Unassembled WGS sequence"/>
</dbReference>
<comment type="caution">
    <text evidence="1">The sequence shown here is derived from an EMBL/GenBank/DDBJ whole genome shotgun (WGS) entry which is preliminary data.</text>
</comment>